<dbReference type="Pfam" id="PF12796">
    <property type="entry name" value="Ank_2"/>
    <property type="match status" value="1"/>
</dbReference>
<feature type="repeat" description="ANK" evidence="3">
    <location>
        <begin position="60"/>
        <end position="92"/>
    </location>
</feature>
<evidence type="ECO:0000256" key="2">
    <source>
        <dbReference type="ARBA" id="ARBA00023043"/>
    </source>
</evidence>
<gene>
    <name evidence="6" type="ORF">LUCI_5201</name>
</gene>
<dbReference type="PROSITE" id="PS50297">
    <property type="entry name" value="ANK_REP_REGION"/>
    <property type="match status" value="3"/>
</dbReference>
<evidence type="ECO:0000256" key="3">
    <source>
        <dbReference type="PROSITE-ProRule" id="PRU00023"/>
    </source>
</evidence>
<dbReference type="InterPro" id="IPR002110">
    <property type="entry name" value="Ankyrin_rpt"/>
</dbReference>
<feature type="repeat" description="ANK" evidence="3">
    <location>
        <begin position="93"/>
        <end position="125"/>
    </location>
</feature>
<keyword evidence="7" id="KW-1185">Reference proteome</keyword>
<dbReference type="EMBL" id="UPPP01000134">
    <property type="protein sequence ID" value="VBB09903.1"/>
    <property type="molecule type" value="Genomic_DNA"/>
</dbReference>
<reference evidence="6 7" key="1">
    <citation type="submission" date="2018-06" db="EMBL/GenBank/DDBJ databases">
        <authorList>
            <person name="Strepis N."/>
        </authorList>
    </citation>
    <scope>NUCLEOTIDE SEQUENCE [LARGE SCALE GENOMIC DNA]</scope>
    <source>
        <strain evidence="6">LUCI</strain>
    </source>
</reference>
<feature type="repeat" description="ANK" evidence="3">
    <location>
        <begin position="159"/>
        <end position="191"/>
    </location>
</feature>
<dbReference type="PROSITE" id="PS50088">
    <property type="entry name" value="ANK_REPEAT"/>
    <property type="match status" value="5"/>
</dbReference>
<dbReference type="Pfam" id="PF13462">
    <property type="entry name" value="Thioredoxin_4"/>
    <property type="match status" value="1"/>
</dbReference>
<sequence length="417" mass="45464">MKIRLLARIMLVFTLFMTMELTAANGAGSGNFIDAVQKGDMAKIQILLQAGADVNQRDEREKTPLIIAVENGNLLLTEELIAWGADLNVPDAWDNTPLLIAARKTDNNMLHILLNAKANPDLSNKNSITPLIASVQRGNTGAVKMLLEYRANINAQDSLGRTALMWAVSKKNEALVRLLLENGADARIADRENQTALTLAEQEHSGPEILLLLKEGLRNRPAQAVRPNSQPAGEYTGQRRIFQPAIEPGRLLIGNPKAPVTIVEYTDLQCPYCAEGARLMKDTIAAYGDRVRVIVKNNPLPSHRQAILAALYFEAMVKQDPDKALAFLDSVFSKQDELKEGEPFLKAVALVDGADPAELQRDISSADIKNIVAADLAEAGKFHFDGVPVFLVNGRPLYGVPARTTLFHLVDAILASG</sequence>
<feature type="repeat" description="ANK" evidence="3">
    <location>
        <begin position="126"/>
        <end position="158"/>
    </location>
</feature>
<feature type="signal peptide" evidence="4">
    <location>
        <begin position="1"/>
        <end position="23"/>
    </location>
</feature>
<keyword evidence="2 3" id="KW-0040">ANK repeat</keyword>
<dbReference type="SUPFAM" id="SSF48403">
    <property type="entry name" value="Ankyrin repeat"/>
    <property type="match status" value="1"/>
</dbReference>
<proteinExistence type="predicted"/>
<keyword evidence="1" id="KW-0677">Repeat</keyword>
<dbReference type="PANTHER" id="PTHR24171">
    <property type="entry name" value="ANKYRIN REPEAT DOMAIN-CONTAINING PROTEIN 39-RELATED"/>
    <property type="match status" value="1"/>
</dbReference>
<evidence type="ECO:0000259" key="5">
    <source>
        <dbReference type="Pfam" id="PF13462"/>
    </source>
</evidence>
<dbReference type="Gene3D" id="1.25.40.20">
    <property type="entry name" value="Ankyrin repeat-containing domain"/>
    <property type="match status" value="2"/>
</dbReference>
<dbReference type="OrthoDB" id="9812708at2"/>
<accession>A0A498RIH2</accession>
<feature type="domain" description="Thioredoxin-like fold" evidence="5">
    <location>
        <begin position="249"/>
        <end position="397"/>
    </location>
</feature>
<evidence type="ECO:0000313" key="7">
    <source>
        <dbReference type="Proteomes" id="UP000277811"/>
    </source>
</evidence>
<dbReference type="AlphaFoldDB" id="A0A498RIH2"/>
<dbReference type="Gene3D" id="3.40.30.10">
    <property type="entry name" value="Glutaredoxin"/>
    <property type="match status" value="1"/>
</dbReference>
<feature type="repeat" description="ANK" evidence="3">
    <location>
        <begin position="27"/>
        <end position="59"/>
    </location>
</feature>
<name>A0A498RIH2_9FIRM</name>
<organism evidence="6 7">
    <name type="scientific">Lucifera butyrica</name>
    <dbReference type="NCBI Taxonomy" id="1351585"/>
    <lineage>
        <taxon>Bacteria</taxon>
        <taxon>Bacillati</taxon>
        <taxon>Bacillota</taxon>
        <taxon>Negativicutes</taxon>
        <taxon>Veillonellales</taxon>
        <taxon>Veillonellaceae</taxon>
        <taxon>Lucifera</taxon>
    </lineage>
</organism>
<dbReference type="InterPro" id="IPR036249">
    <property type="entry name" value="Thioredoxin-like_sf"/>
</dbReference>
<dbReference type="SUPFAM" id="SSF52833">
    <property type="entry name" value="Thioredoxin-like"/>
    <property type="match status" value="1"/>
</dbReference>
<evidence type="ECO:0000256" key="4">
    <source>
        <dbReference type="SAM" id="SignalP"/>
    </source>
</evidence>
<dbReference type="Proteomes" id="UP000277811">
    <property type="component" value="Unassembled WGS sequence"/>
</dbReference>
<dbReference type="Pfam" id="PF00023">
    <property type="entry name" value="Ank"/>
    <property type="match status" value="1"/>
</dbReference>
<protein>
    <submittedName>
        <fullName evidence="6">Thioredoxin</fullName>
    </submittedName>
</protein>
<dbReference type="InterPro" id="IPR036770">
    <property type="entry name" value="Ankyrin_rpt-contain_sf"/>
</dbReference>
<evidence type="ECO:0000313" key="6">
    <source>
        <dbReference type="EMBL" id="VBB09903.1"/>
    </source>
</evidence>
<keyword evidence="4" id="KW-0732">Signal</keyword>
<dbReference type="SMART" id="SM00248">
    <property type="entry name" value="ANK"/>
    <property type="match status" value="5"/>
</dbReference>
<dbReference type="InterPro" id="IPR012336">
    <property type="entry name" value="Thioredoxin-like_fold"/>
</dbReference>
<evidence type="ECO:0000256" key="1">
    <source>
        <dbReference type="ARBA" id="ARBA00022737"/>
    </source>
</evidence>
<feature type="chain" id="PRO_5039692890" evidence="4">
    <location>
        <begin position="24"/>
        <end position="417"/>
    </location>
</feature>